<dbReference type="SMART" id="SM00028">
    <property type="entry name" value="TPR"/>
    <property type="match status" value="3"/>
</dbReference>
<keyword evidence="1 3" id="KW-0808">Transferase</keyword>
<dbReference type="GO" id="GO:0008476">
    <property type="term" value="F:protein-tyrosine sulfotransferase activity"/>
    <property type="evidence" value="ECO:0007669"/>
    <property type="project" value="InterPro"/>
</dbReference>
<dbReference type="Pfam" id="PF13469">
    <property type="entry name" value="Sulfotransfer_3"/>
    <property type="match status" value="1"/>
</dbReference>
<dbReference type="Gene3D" id="3.40.50.300">
    <property type="entry name" value="P-loop containing nucleotide triphosphate hydrolases"/>
    <property type="match status" value="1"/>
</dbReference>
<evidence type="ECO:0000256" key="1">
    <source>
        <dbReference type="ARBA" id="ARBA00022679"/>
    </source>
</evidence>
<dbReference type="InterPro" id="IPR027417">
    <property type="entry name" value="P-loop_NTPase"/>
</dbReference>
<keyword evidence="3" id="KW-0489">Methyltransferase</keyword>
<reference evidence="3 4" key="1">
    <citation type="submission" date="2018-06" db="EMBL/GenBank/DDBJ databases">
        <authorList>
            <consortium name="Pathogen Informatics"/>
            <person name="Doyle S."/>
        </authorList>
    </citation>
    <scope>NUCLEOTIDE SEQUENCE [LARGE SCALE GENOMIC DNA]</scope>
    <source>
        <strain evidence="3 4">NCTC10736</strain>
    </source>
</reference>
<feature type="repeat" description="TPR" evidence="2">
    <location>
        <begin position="140"/>
        <end position="173"/>
    </location>
</feature>
<dbReference type="Pfam" id="PF13432">
    <property type="entry name" value="TPR_16"/>
    <property type="match status" value="1"/>
</dbReference>
<dbReference type="AlphaFoldDB" id="A0A380A1R7"/>
<dbReference type="SUPFAM" id="SSF48452">
    <property type="entry name" value="TPR-like"/>
    <property type="match status" value="1"/>
</dbReference>
<accession>A0A380A1R7</accession>
<evidence type="ECO:0000313" key="3">
    <source>
        <dbReference type="EMBL" id="SUI72614.1"/>
    </source>
</evidence>
<dbReference type="GO" id="GO:0008168">
    <property type="term" value="F:methyltransferase activity"/>
    <property type="evidence" value="ECO:0007669"/>
    <property type="project" value="UniProtKB-KW"/>
</dbReference>
<dbReference type="EMBL" id="UGYV01000001">
    <property type="protein sequence ID" value="SUI72614.1"/>
    <property type="molecule type" value="Genomic_DNA"/>
</dbReference>
<proteinExistence type="predicted"/>
<gene>
    <name evidence="3" type="ORF">NCTC10736_01400</name>
</gene>
<organism evidence="3 4">
    <name type="scientific">Shewanella morhuae</name>
    <dbReference type="NCBI Taxonomy" id="365591"/>
    <lineage>
        <taxon>Bacteria</taxon>
        <taxon>Pseudomonadati</taxon>
        <taxon>Pseudomonadota</taxon>
        <taxon>Gammaproteobacteria</taxon>
        <taxon>Alteromonadales</taxon>
        <taxon>Shewanellaceae</taxon>
        <taxon>Shewanella</taxon>
    </lineage>
</organism>
<dbReference type="SUPFAM" id="SSF52540">
    <property type="entry name" value="P-loop containing nucleoside triphosphate hydrolases"/>
    <property type="match status" value="1"/>
</dbReference>
<dbReference type="InterPro" id="IPR026634">
    <property type="entry name" value="TPST-like"/>
</dbReference>
<dbReference type="RefSeq" id="WP_115405825.1">
    <property type="nucleotide sequence ID" value="NZ_UGYV01000001.1"/>
</dbReference>
<protein>
    <submittedName>
        <fullName evidence="3">Predicted methyltransferase (Contains TPR repeat)</fullName>
    </submittedName>
</protein>
<dbReference type="Gene3D" id="1.25.40.10">
    <property type="entry name" value="Tetratricopeptide repeat domain"/>
    <property type="match status" value="1"/>
</dbReference>
<sequence length="523" mass="60130">MSREEQYLQNAKAYFASQQFSSAGMYARKVIRRQPHNLDALLILAELAFKASDFKDAEYKFDAILTLDPNFERALRGKLHLLEVRQRYFEQVDMLNRLITLFPDELELQFKQGMAALQTGNMALAIDKLTLCTVSHYNHSAVKLNLGHIYKATGNTQLATDFYHQFIIENPDKMATGFWSLADLKNYTFSESDKSVVISALNSPSLSDASRALLLYTMNRIYEQSNQHQLAFEAMAHANKLLAPLKPFKKSSFINIVQSLRHTELTARKVVAEQIVPIFIVGMPRSGTTLVEQILACHSLIGATDELPYIERIALTLEQTGGYAKQLAHLSQEKINQYQQEYLQQSAQYFSTVPDYVIDKKPNNFLHIGLIKTLFPQAKIINVIRHTTDNALSVFKQYFSFGHDYSYSLENIKVYWENYLTLMEHWDSQFPQDIYHLSFEKLVIQPDDEIPKLLGYCGVDFETACLHFYQSTRPVLTPSASQVRQPMNTKAIGQYEKYQAFMGQDYVDFEQININVRHRLLGQ</sequence>
<dbReference type="GO" id="GO:0032259">
    <property type="term" value="P:methylation"/>
    <property type="evidence" value="ECO:0007669"/>
    <property type="project" value="UniProtKB-KW"/>
</dbReference>
<evidence type="ECO:0000313" key="4">
    <source>
        <dbReference type="Proteomes" id="UP000255061"/>
    </source>
</evidence>
<keyword evidence="2" id="KW-0802">TPR repeat</keyword>
<dbReference type="PANTHER" id="PTHR12788:SF10">
    <property type="entry name" value="PROTEIN-TYROSINE SULFOTRANSFERASE"/>
    <property type="match status" value="1"/>
</dbReference>
<name>A0A380A1R7_9GAMM</name>
<dbReference type="PROSITE" id="PS50005">
    <property type="entry name" value="TPR"/>
    <property type="match status" value="2"/>
</dbReference>
<feature type="repeat" description="TPR" evidence="2">
    <location>
        <begin position="38"/>
        <end position="71"/>
    </location>
</feature>
<dbReference type="InterPro" id="IPR019734">
    <property type="entry name" value="TPR_rpt"/>
</dbReference>
<evidence type="ECO:0000256" key="2">
    <source>
        <dbReference type="PROSITE-ProRule" id="PRU00339"/>
    </source>
</evidence>
<dbReference type="Proteomes" id="UP000255061">
    <property type="component" value="Unassembled WGS sequence"/>
</dbReference>
<dbReference type="PANTHER" id="PTHR12788">
    <property type="entry name" value="PROTEIN-TYROSINE SULFOTRANSFERASE 2"/>
    <property type="match status" value="1"/>
</dbReference>
<dbReference type="InterPro" id="IPR011990">
    <property type="entry name" value="TPR-like_helical_dom_sf"/>
</dbReference>